<proteinExistence type="predicted"/>
<evidence type="ECO:0000313" key="3">
    <source>
        <dbReference type="EMBL" id="QVL31713.1"/>
    </source>
</evidence>
<dbReference type="SMART" id="SM00829">
    <property type="entry name" value="PKS_ER"/>
    <property type="match status" value="1"/>
</dbReference>
<dbReference type="KEGG" id="tsph:KIH39_23185"/>
<dbReference type="PANTHER" id="PTHR11695:SF294">
    <property type="entry name" value="RETICULON-4-INTERACTING PROTEIN 1, MITOCHONDRIAL"/>
    <property type="match status" value="1"/>
</dbReference>
<reference evidence="3" key="1">
    <citation type="submission" date="2021-05" db="EMBL/GenBank/DDBJ databases">
        <title>Complete genome sequence of the cellulolytic planctomycete Telmatocola sphagniphila SP2T and characterization of the first cellulase from planctomycetes.</title>
        <authorList>
            <person name="Rakitin A.L."/>
            <person name="Beletsky A.V."/>
            <person name="Naumoff D.G."/>
            <person name="Kulichevskaya I.S."/>
            <person name="Mardanov A.V."/>
            <person name="Ravin N.V."/>
            <person name="Dedysh S.N."/>
        </authorList>
    </citation>
    <scope>NUCLEOTIDE SEQUENCE</scope>
    <source>
        <strain evidence="3">SP2T</strain>
    </source>
</reference>
<feature type="region of interest" description="Disordered" evidence="1">
    <location>
        <begin position="1"/>
        <end position="26"/>
    </location>
</feature>
<dbReference type="InterPro" id="IPR036291">
    <property type="entry name" value="NAD(P)-bd_dom_sf"/>
</dbReference>
<evidence type="ECO:0000313" key="4">
    <source>
        <dbReference type="Proteomes" id="UP000676194"/>
    </source>
</evidence>
<dbReference type="Pfam" id="PF08240">
    <property type="entry name" value="ADH_N"/>
    <property type="match status" value="1"/>
</dbReference>
<dbReference type="CDD" id="cd05289">
    <property type="entry name" value="MDR_like_2"/>
    <property type="match status" value="1"/>
</dbReference>
<gene>
    <name evidence="3" type="ORF">KIH39_23185</name>
</gene>
<dbReference type="Proteomes" id="UP000676194">
    <property type="component" value="Chromosome"/>
</dbReference>
<dbReference type="SUPFAM" id="SSF51735">
    <property type="entry name" value="NAD(P)-binding Rossmann-fold domains"/>
    <property type="match status" value="1"/>
</dbReference>
<keyword evidence="4" id="KW-1185">Reference proteome</keyword>
<dbReference type="Pfam" id="PF13602">
    <property type="entry name" value="ADH_zinc_N_2"/>
    <property type="match status" value="1"/>
</dbReference>
<dbReference type="Gene3D" id="3.90.180.10">
    <property type="entry name" value="Medium-chain alcohol dehydrogenases, catalytic domain"/>
    <property type="match status" value="1"/>
</dbReference>
<dbReference type="EMBL" id="CP074694">
    <property type="protein sequence ID" value="QVL31713.1"/>
    <property type="molecule type" value="Genomic_DNA"/>
</dbReference>
<dbReference type="AlphaFoldDB" id="A0A8E6B713"/>
<name>A0A8E6B713_9BACT</name>
<organism evidence="3 4">
    <name type="scientific">Telmatocola sphagniphila</name>
    <dbReference type="NCBI Taxonomy" id="1123043"/>
    <lineage>
        <taxon>Bacteria</taxon>
        <taxon>Pseudomonadati</taxon>
        <taxon>Planctomycetota</taxon>
        <taxon>Planctomycetia</taxon>
        <taxon>Gemmatales</taxon>
        <taxon>Gemmataceae</taxon>
    </lineage>
</organism>
<feature type="compositionally biased region" description="Basic and acidic residues" evidence="1">
    <location>
        <begin position="1"/>
        <end position="11"/>
    </location>
</feature>
<dbReference type="RefSeq" id="WP_213495877.1">
    <property type="nucleotide sequence ID" value="NZ_CP074694.1"/>
</dbReference>
<sequence length="312" mass="33823">MKLWRHHESPESRVLSLEEGERPDPQPGELLIQVHAVGVTPTELLWYPTTHRKSGEARNAAVPGHEFSGRIAAVGDGTETCFKADQEVFGMNDWFAEGATAEFCCTQHSTVVLKPAQLTHVEAASVPIGALTAWQGLFDRARLQSGERVLIHGGSGAVGVFAIQFARQLGAEVLTTASARNREFLTGLGAQRVIDYRTERFEDIAKGIDLVFDTVGGQTLARSWSLLGPGGRLITVAADSEGISDERTQKSFFIVEPNQRQLTAIAEQLASGLLRTVVKSVVSFDHADGAYFDPRNESDGCGKKIISVISHT</sequence>
<dbReference type="GO" id="GO:0016491">
    <property type="term" value="F:oxidoreductase activity"/>
    <property type="evidence" value="ECO:0007669"/>
    <property type="project" value="InterPro"/>
</dbReference>
<feature type="domain" description="Enoyl reductase (ER)" evidence="2">
    <location>
        <begin position="12"/>
        <end position="306"/>
    </location>
</feature>
<dbReference type="InterPro" id="IPR013154">
    <property type="entry name" value="ADH-like_N"/>
</dbReference>
<accession>A0A8E6B713</accession>
<evidence type="ECO:0000259" key="2">
    <source>
        <dbReference type="SMART" id="SM00829"/>
    </source>
</evidence>
<evidence type="ECO:0000256" key="1">
    <source>
        <dbReference type="SAM" id="MobiDB-lite"/>
    </source>
</evidence>
<dbReference type="InterPro" id="IPR050700">
    <property type="entry name" value="YIM1/Zinc_Alcohol_DH_Fams"/>
</dbReference>
<dbReference type="SUPFAM" id="SSF50129">
    <property type="entry name" value="GroES-like"/>
    <property type="match status" value="1"/>
</dbReference>
<dbReference type="PANTHER" id="PTHR11695">
    <property type="entry name" value="ALCOHOL DEHYDROGENASE RELATED"/>
    <property type="match status" value="1"/>
</dbReference>
<dbReference type="InterPro" id="IPR011032">
    <property type="entry name" value="GroES-like_sf"/>
</dbReference>
<dbReference type="InterPro" id="IPR020843">
    <property type="entry name" value="ER"/>
</dbReference>
<dbReference type="Gene3D" id="3.40.50.720">
    <property type="entry name" value="NAD(P)-binding Rossmann-like Domain"/>
    <property type="match status" value="1"/>
</dbReference>
<protein>
    <submittedName>
        <fullName evidence="3">NADP-dependent oxidoreductase</fullName>
    </submittedName>
</protein>